<evidence type="ECO:0000259" key="1">
    <source>
        <dbReference type="Pfam" id="PF13966"/>
    </source>
</evidence>
<dbReference type="Proteomes" id="UP001497516">
    <property type="component" value="Chromosome 4"/>
</dbReference>
<reference evidence="2 3" key="1">
    <citation type="submission" date="2024-04" db="EMBL/GenBank/DDBJ databases">
        <authorList>
            <person name="Fracassetti M."/>
        </authorList>
    </citation>
    <scope>NUCLEOTIDE SEQUENCE [LARGE SCALE GENOMIC DNA]</scope>
</reference>
<dbReference type="EMBL" id="OZ034817">
    <property type="protein sequence ID" value="CAL1385074.1"/>
    <property type="molecule type" value="Genomic_DNA"/>
</dbReference>
<keyword evidence="3" id="KW-1185">Reference proteome</keyword>
<dbReference type="Pfam" id="PF13966">
    <property type="entry name" value="zf-RVT"/>
    <property type="match status" value="1"/>
</dbReference>
<accession>A0AAV2EGY4</accession>
<sequence>MMVYSVKKVWETLRCRAQEVSWHRLIWCNSPSRYSLIAWILHKNAIITRDKLQIWGKIKNALCPLCGLDIETRNHLFLQCTFTCHVASILQCTLLAYRDWDAMVCDFVLLAMLCKEQGQTFAYHGLVHLNDRYMERTMCCGSWFSLQESG</sequence>
<proteinExistence type="predicted"/>
<evidence type="ECO:0000313" key="3">
    <source>
        <dbReference type="Proteomes" id="UP001497516"/>
    </source>
</evidence>
<organism evidence="2 3">
    <name type="scientific">Linum trigynum</name>
    <dbReference type="NCBI Taxonomy" id="586398"/>
    <lineage>
        <taxon>Eukaryota</taxon>
        <taxon>Viridiplantae</taxon>
        <taxon>Streptophyta</taxon>
        <taxon>Embryophyta</taxon>
        <taxon>Tracheophyta</taxon>
        <taxon>Spermatophyta</taxon>
        <taxon>Magnoliopsida</taxon>
        <taxon>eudicotyledons</taxon>
        <taxon>Gunneridae</taxon>
        <taxon>Pentapetalae</taxon>
        <taxon>rosids</taxon>
        <taxon>fabids</taxon>
        <taxon>Malpighiales</taxon>
        <taxon>Linaceae</taxon>
        <taxon>Linum</taxon>
    </lineage>
</organism>
<name>A0AAV2EGY4_9ROSI</name>
<feature type="domain" description="Reverse transcriptase zinc-binding" evidence="1">
    <location>
        <begin position="4"/>
        <end position="85"/>
    </location>
</feature>
<evidence type="ECO:0000313" key="2">
    <source>
        <dbReference type="EMBL" id="CAL1385074.1"/>
    </source>
</evidence>
<dbReference type="InterPro" id="IPR026960">
    <property type="entry name" value="RVT-Znf"/>
</dbReference>
<dbReference type="AlphaFoldDB" id="A0AAV2EGY4"/>
<gene>
    <name evidence="2" type="ORF">LTRI10_LOCUS26236</name>
</gene>
<protein>
    <recommendedName>
        <fullName evidence="1">Reverse transcriptase zinc-binding domain-containing protein</fullName>
    </recommendedName>
</protein>